<dbReference type="Pfam" id="PF14361">
    <property type="entry name" value="RsbRD_N"/>
    <property type="match status" value="1"/>
</dbReference>
<dbReference type="GO" id="GO:0020037">
    <property type="term" value="F:heme binding"/>
    <property type="evidence" value="ECO:0007669"/>
    <property type="project" value="InterPro"/>
</dbReference>
<dbReference type="InterPro" id="IPR025736">
    <property type="entry name" value="PucR_C-HTH_dom"/>
</dbReference>
<sequence length="425" mass="46699">MATGAGPRTSSAGKVEISAEDELAIQEAWAAVVPEADRIADEITRMLLAKDRGFYESIPAEIAADIRAGTRENIRRGLRNMSGQPQPEGRAVDLWRDTGRRRARQGIPLELVLSAYSLGVRVLWEALLERQRSQRLEVDERVLILAGHAVWSALDVQNAIIVEAYRSESLRMQRLDLRRRLSVLDRLAEGRGSDPAFAEEARQVLDLGSHDRVACVVAILGARAESPLRMPEDGLERIDVTSHWHIRGGHHFGLLVLGEHDVADVVRVLRPMTSGRVGIMASRTGLAGFATAFQLAARAAATLPEEGSGVVPAADRLPELLLARSREVTEFLVAEALGQILAQPDQHQRMLLDTLAAYLRHDLSPTHAAAELTCHRNTVIYRVRQLRALTRLDPHRPRDRMLLTLALIAIGRPPEGGPVAPAVTS</sequence>
<keyword evidence="4" id="KW-1185">Reference proteome</keyword>
<dbReference type="Pfam" id="PF13556">
    <property type="entry name" value="HTH_30"/>
    <property type="match status" value="1"/>
</dbReference>
<dbReference type="Gene3D" id="1.10.490.10">
    <property type="entry name" value="Globins"/>
    <property type="match status" value="1"/>
</dbReference>
<dbReference type="PANTHER" id="PTHR33744:SF1">
    <property type="entry name" value="DNA-BINDING TRANSCRIPTIONAL ACTIVATOR ADER"/>
    <property type="match status" value="1"/>
</dbReference>
<feature type="domain" description="RsbT co-antagonist protein RsbRD N-terminal" evidence="2">
    <location>
        <begin position="37"/>
        <end position="180"/>
    </location>
</feature>
<dbReference type="STRING" id="710696.Intca_3206"/>
<protein>
    <submittedName>
        <fullName evidence="3">Transcriptional regulator, CdaR</fullName>
    </submittedName>
</protein>
<organism evidence="3 4">
    <name type="scientific">Intrasporangium calvum (strain ATCC 23552 / DSM 43043 / JCM 3097 / NBRC 12989 / NCIMB 10167 / NRRL B-3866 / 7 KIP)</name>
    <dbReference type="NCBI Taxonomy" id="710696"/>
    <lineage>
        <taxon>Bacteria</taxon>
        <taxon>Bacillati</taxon>
        <taxon>Actinomycetota</taxon>
        <taxon>Actinomycetes</taxon>
        <taxon>Micrococcales</taxon>
        <taxon>Intrasporangiaceae</taxon>
        <taxon>Intrasporangium</taxon>
    </lineage>
</organism>
<reference evidence="3 4" key="1">
    <citation type="journal article" date="2010" name="Stand. Genomic Sci.">
        <title>Complete genome sequence of Intrasporangium calvum type strain (7 KIP).</title>
        <authorList>
            <person name="Del Rio T.G."/>
            <person name="Chertkov O."/>
            <person name="Yasawong M."/>
            <person name="Lucas S."/>
            <person name="Deshpande S."/>
            <person name="Cheng J.F."/>
            <person name="Detter C."/>
            <person name="Tapia R."/>
            <person name="Han C."/>
            <person name="Goodwin L."/>
            <person name="Pitluck S."/>
            <person name="Liolios K."/>
            <person name="Ivanova N."/>
            <person name="Mavromatis K."/>
            <person name="Pati A."/>
            <person name="Chen A."/>
            <person name="Palaniappan K."/>
            <person name="Land M."/>
            <person name="Hauser L."/>
            <person name="Chang Y.J."/>
            <person name="Jeffries C.D."/>
            <person name="Rohde M."/>
            <person name="Pukall R."/>
            <person name="Sikorski J."/>
            <person name="Goker M."/>
            <person name="Woyke T."/>
            <person name="Bristow J."/>
            <person name="Eisen J.A."/>
            <person name="Markowitz V."/>
            <person name="Hugenholtz P."/>
            <person name="Kyrpides N.C."/>
            <person name="Klenk H.P."/>
            <person name="Lapidus A."/>
        </authorList>
    </citation>
    <scope>NUCLEOTIDE SEQUENCE [LARGE SCALE GENOMIC DNA]</scope>
    <source>
        <strain evidence="4">ATCC 23552 / DSM 43043 / JCM 3097 / NBRC 12989 / 7 KIP</strain>
    </source>
</reference>
<dbReference type="EMBL" id="CP002343">
    <property type="protein sequence ID" value="ADU49690.1"/>
    <property type="molecule type" value="Genomic_DNA"/>
</dbReference>
<dbReference type="Proteomes" id="UP000008914">
    <property type="component" value="Chromosome"/>
</dbReference>
<evidence type="ECO:0000313" key="3">
    <source>
        <dbReference type="EMBL" id="ADU49690.1"/>
    </source>
</evidence>
<feature type="domain" description="PucR C-terminal helix-turn-helix" evidence="1">
    <location>
        <begin position="351"/>
        <end position="409"/>
    </location>
</feature>
<dbReference type="KEGG" id="ica:Intca_3206"/>
<dbReference type="eggNOG" id="COG2508">
    <property type="taxonomic scope" value="Bacteria"/>
</dbReference>
<dbReference type="Gene3D" id="1.10.10.2840">
    <property type="entry name" value="PucR C-terminal helix-turn-helix domain"/>
    <property type="match status" value="1"/>
</dbReference>
<evidence type="ECO:0000259" key="1">
    <source>
        <dbReference type="Pfam" id="PF13556"/>
    </source>
</evidence>
<dbReference type="GO" id="GO:0019825">
    <property type="term" value="F:oxygen binding"/>
    <property type="evidence" value="ECO:0007669"/>
    <property type="project" value="InterPro"/>
</dbReference>
<dbReference type="PANTHER" id="PTHR33744">
    <property type="entry name" value="CARBOHYDRATE DIACID REGULATOR"/>
    <property type="match status" value="1"/>
</dbReference>
<dbReference type="RefSeq" id="WP_013494002.1">
    <property type="nucleotide sequence ID" value="NC_014830.1"/>
</dbReference>
<dbReference type="InterPro" id="IPR051448">
    <property type="entry name" value="CdaR-like_regulators"/>
</dbReference>
<proteinExistence type="predicted"/>
<gene>
    <name evidence="3" type="ordered locus">Intca_3206</name>
</gene>
<dbReference type="InterPro" id="IPR025751">
    <property type="entry name" value="RsbRD_N_dom"/>
</dbReference>
<dbReference type="InterPro" id="IPR042070">
    <property type="entry name" value="PucR_C-HTH_sf"/>
</dbReference>
<accession>E6SD72</accession>
<dbReference type="AlphaFoldDB" id="E6SD72"/>
<evidence type="ECO:0000259" key="2">
    <source>
        <dbReference type="Pfam" id="PF14361"/>
    </source>
</evidence>
<dbReference type="HOGENOM" id="CLU_041278_0_0_11"/>
<dbReference type="OrthoDB" id="3190266at2"/>
<dbReference type="InterPro" id="IPR012292">
    <property type="entry name" value="Globin/Proto"/>
</dbReference>
<name>E6SD72_INTC7</name>
<evidence type="ECO:0000313" key="4">
    <source>
        <dbReference type="Proteomes" id="UP000008914"/>
    </source>
</evidence>